<name>A0A087SRA1_AUXPR</name>
<evidence type="ECO:0000313" key="3">
    <source>
        <dbReference type="Proteomes" id="UP000028924"/>
    </source>
</evidence>
<reference evidence="2 3" key="1">
    <citation type="journal article" date="2014" name="BMC Genomics">
        <title>Oil accumulation mechanisms of the oleaginous microalga Chlorella protothecoides revealed through its genome, transcriptomes, and proteomes.</title>
        <authorList>
            <person name="Gao C."/>
            <person name="Wang Y."/>
            <person name="Shen Y."/>
            <person name="Yan D."/>
            <person name="He X."/>
            <person name="Dai J."/>
            <person name="Wu Q."/>
        </authorList>
    </citation>
    <scope>NUCLEOTIDE SEQUENCE [LARGE SCALE GENOMIC DNA]</scope>
    <source>
        <strain evidence="2 3">0710</strain>
    </source>
</reference>
<evidence type="ECO:0000256" key="1">
    <source>
        <dbReference type="SAM" id="MobiDB-lite"/>
    </source>
</evidence>
<organism evidence="2 3">
    <name type="scientific">Auxenochlorella protothecoides</name>
    <name type="common">Green microalga</name>
    <name type="synonym">Chlorella protothecoides</name>
    <dbReference type="NCBI Taxonomy" id="3075"/>
    <lineage>
        <taxon>Eukaryota</taxon>
        <taxon>Viridiplantae</taxon>
        <taxon>Chlorophyta</taxon>
        <taxon>core chlorophytes</taxon>
        <taxon>Trebouxiophyceae</taxon>
        <taxon>Chlorellales</taxon>
        <taxon>Chlorellaceae</taxon>
        <taxon>Auxenochlorella</taxon>
    </lineage>
</organism>
<proteinExistence type="predicted"/>
<accession>A0A087SRA1</accession>
<keyword evidence="3" id="KW-1185">Reference proteome</keyword>
<dbReference type="Proteomes" id="UP000028924">
    <property type="component" value="Unassembled WGS sequence"/>
</dbReference>
<sequence length="69" mass="7217">MTSCVSSSTLQSRPPGCLQNIVYCSEGTWHGCRLLDPEAPSLGSSPGSPQAWPLSGAGRHRSAPFNSNS</sequence>
<dbReference type="EMBL" id="KL662166">
    <property type="protein sequence ID" value="KFM28255.1"/>
    <property type="molecule type" value="Genomic_DNA"/>
</dbReference>
<protein>
    <submittedName>
        <fullName evidence="2">Uncharacterized protein</fullName>
    </submittedName>
</protein>
<evidence type="ECO:0000313" key="2">
    <source>
        <dbReference type="EMBL" id="KFM28255.1"/>
    </source>
</evidence>
<gene>
    <name evidence="2" type="ORF">F751_1534</name>
</gene>
<dbReference type="AlphaFoldDB" id="A0A087SRA1"/>
<dbReference type="KEGG" id="apro:F751_1534"/>
<dbReference type="GeneID" id="23612925"/>
<feature type="region of interest" description="Disordered" evidence="1">
    <location>
        <begin position="36"/>
        <end position="69"/>
    </location>
</feature>
<dbReference type="RefSeq" id="XP_011401269.1">
    <property type="nucleotide sequence ID" value="XM_011402967.1"/>
</dbReference>